<feature type="compositionally biased region" description="Low complexity" evidence="2">
    <location>
        <begin position="151"/>
        <end position="162"/>
    </location>
</feature>
<keyword evidence="1" id="KW-0175">Coiled coil</keyword>
<feature type="region of interest" description="Disordered" evidence="2">
    <location>
        <begin position="431"/>
        <end position="466"/>
    </location>
</feature>
<protein>
    <submittedName>
        <fullName evidence="3">Uncharacterized protein</fullName>
    </submittedName>
</protein>
<proteinExistence type="predicted"/>
<dbReference type="HOGENOM" id="CLU_019744_2_0_1"/>
<dbReference type="OrthoDB" id="5328813at2759"/>
<gene>
    <name evidence="3" type="ORF">M419DRAFT_26144</name>
</gene>
<dbReference type="Proteomes" id="UP000024376">
    <property type="component" value="Unassembled WGS sequence"/>
</dbReference>
<organism evidence="3 4">
    <name type="scientific">Hypocrea jecorina (strain ATCC 56765 / BCRC 32924 / NRRL 11460 / Rut C-30)</name>
    <name type="common">Trichoderma reesei</name>
    <dbReference type="NCBI Taxonomy" id="1344414"/>
    <lineage>
        <taxon>Eukaryota</taxon>
        <taxon>Fungi</taxon>
        <taxon>Dikarya</taxon>
        <taxon>Ascomycota</taxon>
        <taxon>Pezizomycotina</taxon>
        <taxon>Sordariomycetes</taxon>
        <taxon>Hypocreomycetidae</taxon>
        <taxon>Hypocreales</taxon>
        <taxon>Hypocreaceae</taxon>
        <taxon>Trichoderma</taxon>
    </lineage>
</organism>
<feature type="region of interest" description="Disordered" evidence="2">
    <location>
        <begin position="1"/>
        <end position="162"/>
    </location>
</feature>
<feature type="compositionally biased region" description="Basic and acidic residues" evidence="2">
    <location>
        <begin position="91"/>
        <end position="105"/>
    </location>
</feature>
<accession>A0A024S1W5</accession>
<evidence type="ECO:0000313" key="3">
    <source>
        <dbReference type="EMBL" id="ETR99082.1"/>
    </source>
</evidence>
<dbReference type="AlphaFoldDB" id="A0A024S1W5"/>
<dbReference type="EMBL" id="KI911158">
    <property type="protein sequence ID" value="ETR99082.1"/>
    <property type="molecule type" value="Genomic_DNA"/>
</dbReference>
<evidence type="ECO:0000256" key="1">
    <source>
        <dbReference type="SAM" id="Coils"/>
    </source>
</evidence>
<evidence type="ECO:0000313" key="4">
    <source>
        <dbReference type="Proteomes" id="UP000024376"/>
    </source>
</evidence>
<feature type="compositionally biased region" description="Gly residues" evidence="2">
    <location>
        <begin position="38"/>
        <end position="48"/>
    </location>
</feature>
<feature type="coiled-coil region" evidence="1">
    <location>
        <begin position="166"/>
        <end position="264"/>
    </location>
</feature>
<dbReference type="KEGG" id="trr:M419DRAFT_26144"/>
<sequence>MNTPEKRRSGGGGGRSNSTGPAWRTGHATHTSRHGSSAAGGGGGGGGTNTASSGAGGSNSDNLPVMPPRAAMASTSSTGGDDSHNAGGTLLERKRKEKGGRDKDGVAGSSNSNNSSSSTARGSSPHGSNPSGSPVSKQQQQQQQHRRQQHSEAAAAATATATAHVLREKDERIAYLEKEMAIMEREFHQELDKLSQAESETATFWQGKHSALNQQFLRTDTELRLLRAEVDVREAEREELRQGVEVLRRELQDRDDEIRRLRGQVRGLKDFVSTSTRTDDQTSDEVFGDGMTKLGNGLQNWVITNFRKAKLDLSKASDDTLAELSRLVPMYEELVHTSKVHLLQSIVSSILVDMVFNAYYVGLSEQETQHIQQMERLLSSLCSSTDVVNQWRSSTLALLRREAHHLHDNTDAFAEAVMARITHLLDSIITTSPSTSSSSSSTTTTSPSSSSTSAATSANSQQTTARDSALRVLVKNSIELARLLVVQKARLRVYMPSILPHQQVLFEPDTMEDMGGEEDEDDNLASREIGCVVFPGVIKHGDENGGHMQYRNVIVKARVLCSPEE</sequence>
<evidence type="ECO:0000256" key="2">
    <source>
        <dbReference type="SAM" id="MobiDB-lite"/>
    </source>
</evidence>
<feature type="compositionally biased region" description="Low complexity" evidence="2">
    <location>
        <begin position="108"/>
        <end position="143"/>
    </location>
</feature>
<reference evidence="4" key="1">
    <citation type="journal article" date="2013" name="Ind. Biotechnol.">
        <title>Comparative genomics analysis of Trichoderma reesei strains.</title>
        <authorList>
            <person name="Koike H."/>
            <person name="Aerts A."/>
            <person name="LaButti K."/>
            <person name="Grigoriev I.V."/>
            <person name="Baker S.E."/>
        </authorList>
    </citation>
    <scope>NUCLEOTIDE SEQUENCE [LARGE SCALE GENOMIC DNA]</scope>
    <source>
        <strain evidence="4">ATCC 56765 / BCRC 32924 / NRRL 11460 / Rut C-30</strain>
    </source>
</reference>
<name>A0A024S1W5_HYPJR</name>
<feature type="compositionally biased region" description="Low complexity" evidence="2">
    <location>
        <begin position="431"/>
        <end position="465"/>
    </location>
</feature>